<dbReference type="EMBL" id="LR699553">
    <property type="protein sequence ID" value="VVD28288.1"/>
    <property type="molecule type" value="Genomic_DNA"/>
</dbReference>
<protein>
    <submittedName>
        <fullName evidence="1">Uncharacterized protein</fullName>
    </submittedName>
</protein>
<keyword evidence="2" id="KW-1185">Reference proteome</keyword>
<sequence length="56" mass="5917">MRVRGNVGGEAYAAVQTRRRREENLNSSAASYVCLPACDAGNACGDFEEIAAPAAR</sequence>
<dbReference type="KEGG" id="pdio:PDMSB3_1832"/>
<accession>A0A5Q4ZFD4</accession>
<evidence type="ECO:0000313" key="2">
    <source>
        <dbReference type="Proteomes" id="UP000325811"/>
    </source>
</evidence>
<gene>
    <name evidence="1" type="ORF">PDMSB3_1832</name>
</gene>
<reference evidence="1 2" key="1">
    <citation type="submission" date="2019-08" db="EMBL/GenBank/DDBJ databases">
        <authorList>
            <person name="Herpell B J."/>
        </authorList>
    </citation>
    <scope>NUCLEOTIDE SEQUENCE [LARGE SCALE GENOMIC DNA]</scope>
    <source>
        <strain evidence="2">Msb3</strain>
    </source>
</reference>
<dbReference type="Proteomes" id="UP000325811">
    <property type="component" value="Chromosome I"/>
</dbReference>
<organism evidence="1 2">
    <name type="scientific">Paraburkholderia dioscoreae</name>
    <dbReference type="NCBI Taxonomy" id="2604047"/>
    <lineage>
        <taxon>Bacteria</taxon>
        <taxon>Pseudomonadati</taxon>
        <taxon>Pseudomonadota</taxon>
        <taxon>Betaproteobacteria</taxon>
        <taxon>Burkholderiales</taxon>
        <taxon>Burkholderiaceae</taxon>
        <taxon>Paraburkholderia</taxon>
    </lineage>
</organism>
<name>A0A5Q4ZFD4_9BURK</name>
<proteinExistence type="predicted"/>
<evidence type="ECO:0000313" key="1">
    <source>
        <dbReference type="EMBL" id="VVD28288.1"/>
    </source>
</evidence>
<dbReference type="AlphaFoldDB" id="A0A5Q4ZFD4"/>